<gene>
    <name evidence="2" type="ORF">SHEWBE_3186</name>
</gene>
<dbReference type="AlphaFoldDB" id="A0A330M383"/>
<reference evidence="3" key="1">
    <citation type="submission" date="2018-06" db="EMBL/GenBank/DDBJ databases">
        <authorList>
            <person name="Cea G.-C."/>
            <person name="William W."/>
        </authorList>
    </citation>
    <scope>NUCLEOTIDE SEQUENCE [LARGE SCALE GENOMIC DNA]</scope>
    <source>
        <strain evidence="3">DB21MT-2</strain>
    </source>
</reference>
<dbReference type="Proteomes" id="UP000250123">
    <property type="component" value="Chromosome SHEWBE"/>
</dbReference>
<evidence type="ECO:0000256" key="1">
    <source>
        <dbReference type="SAM" id="Phobius"/>
    </source>
</evidence>
<evidence type="ECO:0000313" key="3">
    <source>
        <dbReference type="Proteomes" id="UP000250123"/>
    </source>
</evidence>
<feature type="transmembrane region" description="Helical" evidence="1">
    <location>
        <begin position="7"/>
        <end position="28"/>
    </location>
</feature>
<dbReference type="KEGG" id="sbk:SHEWBE_3186"/>
<sequence length="44" mass="4966">MLLGIQILGWMLAFASFIVLRSLCLLGIETQYLWGFGSLCLDRC</sequence>
<protein>
    <submittedName>
        <fullName evidence="2">Uncharacterized protein</fullName>
    </submittedName>
</protein>
<keyword evidence="1" id="KW-1133">Transmembrane helix</keyword>
<proteinExistence type="predicted"/>
<dbReference type="EMBL" id="LS483452">
    <property type="protein sequence ID" value="SQH77149.1"/>
    <property type="molecule type" value="Genomic_DNA"/>
</dbReference>
<evidence type="ECO:0000313" key="2">
    <source>
        <dbReference type="EMBL" id="SQH77149.1"/>
    </source>
</evidence>
<organism evidence="2 3">
    <name type="scientific">Shewanella benthica</name>
    <dbReference type="NCBI Taxonomy" id="43661"/>
    <lineage>
        <taxon>Bacteria</taxon>
        <taxon>Pseudomonadati</taxon>
        <taxon>Pseudomonadota</taxon>
        <taxon>Gammaproteobacteria</taxon>
        <taxon>Alteromonadales</taxon>
        <taxon>Shewanellaceae</taxon>
        <taxon>Shewanella</taxon>
    </lineage>
</organism>
<keyword evidence="1" id="KW-0472">Membrane</keyword>
<keyword evidence="1" id="KW-0812">Transmembrane</keyword>
<name>A0A330M383_9GAMM</name>
<accession>A0A330M383</accession>